<feature type="transmembrane region" description="Helical" evidence="1">
    <location>
        <begin position="160"/>
        <end position="182"/>
    </location>
</feature>
<dbReference type="EMBL" id="CP051680">
    <property type="protein sequence ID" value="QJD82159.1"/>
    <property type="molecule type" value="Genomic_DNA"/>
</dbReference>
<organism evidence="2 3">
    <name type="scientific">Cohnella herbarum</name>
    <dbReference type="NCBI Taxonomy" id="2728023"/>
    <lineage>
        <taxon>Bacteria</taxon>
        <taxon>Bacillati</taxon>
        <taxon>Bacillota</taxon>
        <taxon>Bacilli</taxon>
        <taxon>Bacillales</taxon>
        <taxon>Paenibacillaceae</taxon>
        <taxon>Cohnella</taxon>
    </lineage>
</organism>
<keyword evidence="3" id="KW-1185">Reference proteome</keyword>
<feature type="transmembrane region" description="Helical" evidence="1">
    <location>
        <begin position="43"/>
        <end position="61"/>
    </location>
</feature>
<reference evidence="2 3" key="1">
    <citation type="submission" date="2020-04" db="EMBL/GenBank/DDBJ databases">
        <title>Genome sequencing of novel species.</title>
        <authorList>
            <person name="Heo J."/>
            <person name="Kim S.-J."/>
            <person name="Kim J.-S."/>
            <person name="Hong S.-B."/>
            <person name="Kwon S.-W."/>
        </authorList>
    </citation>
    <scope>NUCLEOTIDE SEQUENCE [LARGE SCALE GENOMIC DNA]</scope>
    <source>
        <strain evidence="2 3">MFER-1</strain>
    </source>
</reference>
<keyword evidence="1" id="KW-1133">Transmembrane helix</keyword>
<dbReference type="Proteomes" id="UP000502248">
    <property type="component" value="Chromosome"/>
</dbReference>
<dbReference type="Pfam" id="PF14808">
    <property type="entry name" value="TMEM164"/>
    <property type="match status" value="1"/>
</dbReference>
<feature type="transmembrane region" description="Helical" evidence="1">
    <location>
        <begin position="67"/>
        <end position="88"/>
    </location>
</feature>
<dbReference type="RefSeq" id="WP_169278462.1">
    <property type="nucleotide sequence ID" value="NZ_CP051680.1"/>
</dbReference>
<evidence type="ECO:0000313" key="3">
    <source>
        <dbReference type="Proteomes" id="UP000502248"/>
    </source>
</evidence>
<dbReference type="InterPro" id="IPR011737">
    <property type="entry name" value="CHP02206_TP0381"/>
</dbReference>
<protein>
    <submittedName>
        <fullName evidence="2">TIGR02206 family membrane protein</fullName>
    </submittedName>
</protein>
<feature type="transmembrane region" description="Helical" evidence="1">
    <location>
        <begin position="125"/>
        <end position="148"/>
    </location>
</feature>
<dbReference type="NCBIfam" id="TIGR02206">
    <property type="entry name" value="intg_mem_TP0381"/>
    <property type="match status" value="1"/>
</dbReference>
<evidence type="ECO:0000313" key="2">
    <source>
        <dbReference type="EMBL" id="QJD82159.1"/>
    </source>
</evidence>
<dbReference type="AlphaFoldDB" id="A0A7Z2ZJX3"/>
<proteinExistence type="predicted"/>
<dbReference type="KEGG" id="cheb:HH215_02500"/>
<keyword evidence="1" id="KW-0472">Membrane</keyword>
<gene>
    <name evidence="2" type="ORF">HH215_02500</name>
</gene>
<sequence>MAFEAFSPAHGLGVAIAAIFVIGIIVFRKRLRDTGSRANRNARYALVAILVGCELSLQAWYGITNNWGLYSLPFQLCSIMMWLSAVLLLTRNRKLYEVTFFLGIMGAFQALITPNLDVSYPQFRFFHFFIAHGAIVGASVFLTVIEGYRPTAASVFRALGWLHVLAIPAAITNVMTGSNFMFLARKPDTASMLDLLAPWPWYLLQLELVALILCFSLLGIVRLADRLWRVPHARYPNSNS</sequence>
<feature type="transmembrane region" description="Helical" evidence="1">
    <location>
        <begin position="12"/>
        <end position="31"/>
    </location>
</feature>
<feature type="transmembrane region" description="Helical" evidence="1">
    <location>
        <begin position="202"/>
        <end position="224"/>
    </location>
</feature>
<feature type="transmembrane region" description="Helical" evidence="1">
    <location>
        <begin position="95"/>
        <end position="113"/>
    </location>
</feature>
<accession>A0A7Z2ZJX3</accession>
<evidence type="ECO:0000256" key="1">
    <source>
        <dbReference type="SAM" id="Phobius"/>
    </source>
</evidence>
<name>A0A7Z2ZJX3_9BACL</name>
<keyword evidence="1" id="KW-0812">Transmembrane</keyword>